<keyword evidence="1" id="KW-0472">Membrane</keyword>
<keyword evidence="2" id="KW-0808">Transferase</keyword>
<keyword evidence="1" id="KW-0812">Transmembrane</keyword>
<dbReference type="RefSeq" id="XP_033682923.1">
    <property type="nucleotide sequence ID" value="XM_033835592.1"/>
</dbReference>
<keyword evidence="3" id="KW-1185">Reference proteome</keyword>
<dbReference type="SUPFAM" id="SSF53448">
    <property type="entry name" value="Nucleotide-diphospho-sugar transferases"/>
    <property type="match status" value="1"/>
</dbReference>
<dbReference type="GO" id="GO:0016740">
    <property type="term" value="F:transferase activity"/>
    <property type="evidence" value="ECO:0007669"/>
    <property type="project" value="UniProtKB-KW"/>
</dbReference>
<dbReference type="AlphaFoldDB" id="A0A6A6ICE5"/>
<dbReference type="Proteomes" id="UP000800094">
    <property type="component" value="Unassembled WGS sequence"/>
</dbReference>
<dbReference type="EMBL" id="ML987196">
    <property type="protein sequence ID" value="KAF2247919.1"/>
    <property type="molecule type" value="Genomic_DNA"/>
</dbReference>
<reference evidence="2" key="1">
    <citation type="journal article" date="2020" name="Stud. Mycol.">
        <title>101 Dothideomycetes genomes: a test case for predicting lifestyles and emergence of pathogens.</title>
        <authorList>
            <person name="Haridas S."/>
            <person name="Albert R."/>
            <person name="Binder M."/>
            <person name="Bloem J."/>
            <person name="Labutti K."/>
            <person name="Salamov A."/>
            <person name="Andreopoulos B."/>
            <person name="Baker S."/>
            <person name="Barry K."/>
            <person name="Bills G."/>
            <person name="Bluhm B."/>
            <person name="Cannon C."/>
            <person name="Castanera R."/>
            <person name="Culley D."/>
            <person name="Daum C."/>
            <person name="Ezra D."/>
            <person name="Gonzalez J."/>
            <person name="Henrissat B."/>
            <person name="Kuo A."/>
            <person name="Liang C."/>
            <person name="Lipzen A."/>
            <person name="Lutzoni F."/>
            <person name="Magnuson J."/>
            <person name="Mondo S."/>
            <person name="Nolan M."/>
            <person name="Ohm R."/>
            <person name="Pangilinan J."/>
            <person name="Park H.-J."/>
            <person name="Ramirez L."/>
            <person name="Alfaro M."/>
            <person name="Sun H."/>
            <person name="Tritt A."/>
            <person name="Yoshinaga Y."/>
            <person name="Zwiers L.-H."/>
            <person name="Turgeon B."/>
            <person name="Goodwin S."/>
            <person name="Spatafora J."/>
            <person name="Crous P."/>
            <person name="Grigoriev I."/>
        </authorList>
    </citation>
    <scope>NUCLEOTIDE SEQUENCE</scope>
    <source>
        <strain evidence="2">CBS 122368</strain>
    </source>
</reference>
<keyword evidence="1" id="KW-1133">Transmembrane helix</keyword>
<dbReference type="OrthoDB" id="2014201at2759"/>
<gene>
    <name evidence="2" type="ORF">BU26DRAFT_605482</name>
</gene>
<proteinExistence type="predicted"/>
<evidence type="ECO:0000313" key="2">
    <source>
        <dbReference type="EMBL" id="KAF2247919.1"/>
    </source>
</evidence>
<dbReference type="GeneID" id="54588922"/>
<sequence>MYLEAQRFYVFLLIATFLSALGYYVVFEPTSPLLSLGHLSLPKWAAREKYAYATFLGPPTSENSSTADPAALLKDPYFISVRLLNYQIQYAEKTRTRLTNTPFLVLVLPSVPASQIAVLKKEGATIIPIEPLDLPEAFNQNFINNSRFRDVLAKLRLWELTSWDKVLYLDADSFLLKGLDGLFTEEELSGMQVTLPENGTEGEGRAGKARLDPPETYLMAASTDTYGDQTPWEEDPANHPPYLCACFMLFAPSSRLLLYYLSVLNSPEAPRDAYYPEQDLLIYVHRKEGRMPWRRIPVTWSANDGEMNEEYALKGGVKSLHVKGWEGAEGGNVANDKYKNMWRDLVKEMEDWWRERGRWDGLGGIGWGE</sequence>
<accession>A0A6A6ICE5</accession>
<dbReference type="Gene3D" id="3.90.550.10">
    <property type="entry name" value="Spore Coat Polysaccharide Biosynthesis Protein SpsA, Chain A"/>
    <property type="match status" value="1"/>
</dbReference>
<protein>
    <submittedName>
        <fullName evidence="2">Glycosyltransferase family 8 protein</fullName>
    </submittedName>
</protein>
<evidence type="ECO:0000313" key="3">
    <source>
        <dbReference type="Proteomes" id="UP000800094"/>
    </source>
</evidence>
<organism evidence="2 3">
    <name type="scientific">Trematosphaeria pertusa</name>
    <dbReference type="NCBI Taxonomy" id="390896"/>
    <lineage>
        <taxon>Eukaryota</taxon>
        <taxon>Fungi</taxon>
        <taxon>Dikarya</taxon>
        <taxon>Ascomycota</taxon>
        <taxon>Pezizomycotina</taxon>
        <taxon>Dothideomycetes</taxon>
        <taxon>Pleosporomycetidae</taxon>
        <taxon>Pleosporales</taxon>
        <taxon>Massarineae</taxon>
        <taxon>Trematosphaeriaceae</taxon>
        <taxon>Trematosphaeria</taxon>
    </lineage>
</organism>
<evidence type="ECO:0000256" key="1">
    <source>
        <dbReference type="SAM" id="Phobius"/>
    </source>
</evidence>
<dbReference type="PANTHER" id="PTHR11183">
    <property type="entry name" value="GLYCOGENIN SUBFAMILY MEMBER"/>
    <property type="match status" value="1"/>
</dbReference>
<feature type="transmembrane region" description="Helical" evidence="1">
    <location>
        <begin position="7"/>
        <end position="26"/>
    </location>
</feature>
<dbReference type="InterPro" id="IPR029044">
    <property type="entry name" value="Nucleotide-diphossugar_trans"/>
</dbReference>
<name>A0A6A6ICE5_9PLEO</name>
<dbReference type="InterPro" id="IPR050587">
    <property type="entry name" value="GNT1/Glycosyltrans_8"/>
</dbReference>